<gene>
    <name evidence="3" type="ORF">C7999DRAFT_27772</name>
</gene>
<name>A0AAN7D120_9PEZI</name>
<comment type="caution">
    <text evidence="3">The sequence shown here is derived from an EMBL/GenBank/DDBJ whole genome shotgun (WGS) entry which is preliminary data.</text>
</comment>
<dbReference type="InterPro" id="IPR036477">
    <property type="entry name" value="Formyl_transf_N_sf"/>
</dbReference>
<evidence type="ECO:0000313" key="3">
    <source>
        <dbReference type="EMBL" id="KAK4251695.1"/>
    </source>
</evidence>
<dbReference type="Proteomes" id="UP001303647">
    <property type="component" value="Unassembled WGS sequence"/>
</dbReference>
<evidence type="ECO:0000256" key="1">
    <source>
        <dbReference type="SAM" id="MobiDB-lite"/>
    </source>
</evidence>
<keyword evidence="3" id="KW-0808">Transferase</keyword>
<dbReference type="Gene3D" id="3.40.50.12230">
    <property type="match status" value="1"/>
</dbReference>
<dbReference type="AlphaFoldDB" id="A0AAN7D120"/>
<feature type="compositionally biased region" description="Basic and acidic residues" evidence="1">
    <location>
        <begin position="251"/>
        <end position="260"/>
    </location>
</feature>
<dbReference type="GO" id="GO:0004479">
    <property type="term" value="F:methionyl-tRNA formyltransferase activity"/>
    <property type="evidence" value="ECO:0007669"/>
    <property type="project" value="TreeGrafter"/>
</dbReference>
<sequence length="392" mass="42171">MREVPLRGLAEELGLPIHERDTFTSWNMPKPDGVPINLIIAVSFGLFVPRRLIHSAKYGGLNVHPSLLPDLRGPAPIHHALLAERDYTGITIQTLSTEAFDAGVPLLQTPHPGIPIPIGCTPEQLHETLAPLGAQLLLQALRAGLHVPPYEPYQQPPTSPIHHRHDTTTSITTETPYTPPAPTHAPKITPQDRQILWASQTAREVAVRHRVLGPLWTHVRQAGGNHEGIKSSNSSSSSRRRSGKEVEEEEKPSSSEKRAILEDVSVAGPPVQTAAASADVSGSVGASVGGDAGCAAREAEAGGAAAWEESDGDGTVTWIQKTPLPQTTEGKKSGVAPRMDSKSVTLRYWMDMDGKGVIVRMAQGSWLRVGKIKVEGSTFKPARHVLGGKRFK</sequence>
<feature type="domain" description="Formyl transferase N-terminal" evidence="2">
    <location>
        <begin position="37"/>
        <end position="141"/>
    </location>
</feature>
<feature type="region of interest" description="Disordered" evidence="1">
    <location>
        <begin position="154"/>
        <end position="188"/>
    </location>
</feature>
<dbReference type="SUPFAM" id="SSF53328">
    <property type="entry name" value="Formyltransferase"/>
    <property type="match status" value="1"/>
</dbReference>
<protein>
    <submittedName>
        <fullName evidence="3">Formyl transferase</fullName>
    </submittedName>
</protein>
<dbReference type="InterPro" id="IPR002376">
    <property type="entry name" value="Formyl_transf_N"/>
</dbReference>
<dbReference type="GO" id="GO:0005739">
    <property type="term" value="C:mitochondrion"/>
    <property type="evidence" value="ECO:0007669"/>
    <property type="project" value="TreeGrafter"/>
</dbReference>
<feature type="region of interest" description="Disordered" evidence="1">
    <location>
        <begin position="218"/>
        <end position="260"/>
    </location>
</feature>
<dbReference type="EMBL" id="MU857604">
    <property type="protein sequence ID" value="KAK4251695.1"/>
    <property type="molecule type" value="Genomic_DNA"/>
</dbReference>
<reference evidence="3" key="2">
    <citation type="submission" date="2023-05" db="EMBL/GenBank/DDBJ databases">
        <authorList>
            <consortium name="Lawrence Berkeley National Laboratory"/>
            <person name="Steindorff A."/>
            <person name="Hensen N."/>
            <person name="Bonometti L."/>
            <person name="Westerberg I."/>
            <person name="Brannstrom I.O."/>
            <person name="Guillou S."/>
            <person name="Cros-Aarteil S."/>
            <person name="Calhoun S."/>
            <person name="Haridas S."/>
            <person name="Kuo A."/>
            <person name="Mondo S."/>
            <person name="Pangilinan J."/>
            <person name="Riley R."/>
            <person name="Labutti K."/>
            <person name="Andreopoulos B."/>
            <person name="Lipzen A."/>
            <person name="Chen C."/>
            <person name="Yanf M."/>
            <person name="Daum C."/>
            <person name="Ng V."/>
            <person name="Clum A."/>
            <person name="Ohm R."/>
            <person name="Martin F."/>
            <person name="Silar P."/>
            <person name="Natvig D."/>
            <person name="Lalanne C."/>
            <person name="Gautier V."/>
            <person name="Ament-Velasquez S.L."/>
            <person name="Kruys A."/>
            <person name="Hutchinson M.I."/>
            <person name="Powell A.J."/>
            <person name="Barry K."/>
            <person name="Miller A.N."/>
            <person name="Grigoriev I.V."/>
            <person name="Debuchy R."/>
            <person name="Gladieux P."/>
            <person name="Thoren M.H."/>
            <person name="Johannesson H."/>
        </authorList>
    </citation>
    <scope>NUCLEOTIDE SEQUENCE</scope>
    <source>
        <strain evidence="3">CBS 359.72</strain>
    </source>
</reference>
<proteinExistence type="predicted"/>
<keyword evidence="4" id="KW-1185">Reference proteome</keyword>
<reference evidence="3" key="1">
    <citation type="journal article" date="2023" name="Mol. Phylogenet. Evol.">
        <title>Genome-scale phylogeny and comparative genomics of the fungal order Sordariales.</title>
        <authorList>
            <person name="Hensen N."/>
            <person name="Bonometti L."/>
            <person name="Westerberg I."/>
            <person name="Brannstrom I.O."/>
            <person name="Guillou S."/>
            <person name="Cros-Aarteil S."/>
            <person name="Calhoun S."/>
            <person name="Haridas S."/>
            <person name="Kuo A."/>
            <person name="Mondo S."/>
            <person name="Pangilinan J."/>
            <person name="Riley R."/>
            <person name="LaButti K."/>
            <person name="Andreopoulos B."/>
            <person name="Lipzen A."/>
            <person name="Chen C."/>
            <person name="Yan M."/>
            <person name="Daum C."/>
            <person name="Ng V."/>
            <person name="Clum A."/>
            <person name="Steindorff A."/>
            <person name="Ohm R.A."/>
            <person name="Martin F."/>
            <person name="Silar P."/>
            <person name="Natvig D.O."/>
            <person name="Lalanne C."/>
            <person name="Gautier V."/>
            <person name="Ament-Velasquez S.L."/>
            <person name="Kruys A."/>
            <person name="Hutchinson M.I."/>
            <person name="Powell A.J."/>
            <person name="Barry K."/>
            <person name="Miller A.N."/>
            <person name="Grigoriev I.V."/>
            <person name="Debuchy R."/>
            <person name="Gladieux P."/>
            <person name="Hiltunen Thoren M."/>
            <person name="Johannesson H."/>
        </authorList>
    </citation>
    <scope>NUCLEOTIDE SEQUENCE</scope>
    <source>
        <strain evidence="3">CBS 359.72</strain>
    </source>
</reference>
<organism evidence="3 4">
    <name type="scientific">Corynascus novoguineensis</name>
    <dbReference type="NCBI Taxonomy" id="1126955"/>
    <lineage>
        <taxon>Eukaryota</taxon>
        <taxon>Fungi</taxon>
        <taxon>Dikarya</taxon>
        <taxon>Ascomycota</taxon>
        <taxon>Pezizomycotina</taxon>
        <taxon>Sordariomycetes</taxon>
        <taxon>Sordariomycetidae</taxon>
        <taxon>Sordariales</taxon>
        <taxon>Chaetomiaceae</taxon>
        <taxon>Corynascus</taxon>
    </lineage>
</organism>
<dbReference type="PANTHER" id="PTHR11138">
    <property type="entry name" value="METHIONYL-TRNA FORMYLTRANSFERASE"/>
    <property type="match status" value="1"/>
</dbReference>
<dbReference type="Pfam" id="PF00551">
    <property type="entry name" value="Formyl_trans_N"/>
    <property type="match status" value="1"/>
</dbReference>
<dbReference type="PANTHER" id="PTHR11138:SF5">
    <property type="entry name" value="METHIONYL-TRNA FORMYLTRANSFERASE, MITOCHONDRIAL"/>
    <property type="match status" value="1"/>
</dbReference>
<evidence type="ECO:0000259" key="2">
    <source>
        <dbReference type="Pfam" id="PF00551"/>
    </source>
</evidence>
<evidence type="ECO:0000313" key="4">
    <source>
        <dbReference type="Proteomes" id="UP001303647"/>
    </source>
</evidence>
<accession>A0AAN7D120</accession>